<feature type="compositionally biased region" description="Polar residues" evidence="1">
    <location>
        <begin position="1"/>
        <end position="13"/>
    </location>
</feature>
<organism evidence="2 3">
    <name type="scientific">Phaseolus angularis</name>
    <name type="common">Azuki bean</name>
    <name type="synonym">Vigna angularis</name>
    <dbReference type="NCBI Taxonomy" id="3914"/>
    <lineage>
        <taxon>Eukaryota</taxon>
        <taxon>Viridiplantae</taxon>
        <taxon>Streptophyta</taxon>
        <taxon>Embryophyta</taxon>
        <taxon>Tracheophyta</taxon>
        <taxon>Spermatophyta</taxon>
        <taxon>Magnoliopsida</taxon>
        <taxon>eudicotyledons</taxon>
        <taxon>Gunneridae</taxon>
        <taxon>Pentapetalae</taxon>
        <taxon>rosids</taxon>
        <taxon>fabids</taxon>
        <taxon>Fabales</taxon>
        <taxon>Fabaceae</taxon>
        <taxon>Papilionoideae</taxon>
        <taxon>50 kb inversion clade</taxon>
        <taxon>NPAAA clade</taxon>
        <taxon>indigoferoid/millettioid clade</taxon>
        <taxon>Phaseoleae</taxon>
        <taxon>Vigna</taxon>
    </lineage>
</organism>
<reference evidence="3" key="1">
    <citation type="journal article" date="2015" name="Proc. Natl. Acad. Sci. U.S.A.">
        <title>Genome sequencing of adzuki bean (Vigna angularis) provides insight into high starch and low fat accumulation and domestication.</title>
        <authorList>
            <person name="Yang K."/>
            <person name="Tian Z."/>
            <person name="Chen C."/>
            <person name="Luo L."/>
            <person name="Zhao B."/>
            <person name="Wang Z."/>
            <person name="Yu L."/>
            <person name="Li Y."/>
            <person name="Sun Y."/>
            <person name="Li W."/>
            <person name="Chen Y."/>
            <person name="Li Y."/>
            <person name="Zhang Y."/>
            <person name="Ai D."/>
            <person name="Zhao J."/>
            <person name="Shang C."/>
            <person name="Ma Y."/>
            <person name="Wu B."/>
            <person name="Wang M."/>
            <person name="Gao L."/>
            <person name="Sun D."/>
            <person name="Zhang P."/>
            <person name="Guo F."/>
            <person name="Wang W."/>
            <person name="Li Y."/>
            <person name="Wang J."/>
            <person name="Varshney R.K."/>
            <person name="Wang J."/>
            <person name="Ling H.Q."/>
            <person name="Wan P."/>
        </authorList>
    </citation>
    <scope>NUCLEOTIDE SEQUENCE</scope>
    <source>
        <strain evidence="3">cv. Jingnong 6</strain>
    </source>
</reference>
<dbReference type="Gramene" id="KOM50388">
    <property type="protein sequence ID" value="KOM50388"/>
    <property type="gene ID" value="LR48_Vigan08g121500"/>
</dbReference>
<evidence type="ECO:0000256" key="1">
    <source>
        <dbReference type="SAM" id="MobiDB-lite"/>
    </source>
</evidence>
<feature type="compositionally biased region" description="Basic residues" evidence="1">
    <location>
        <begin position="178"/>
        <end position="191"/>
    </location>
</feature>
<dbReference type="AlphaFoldDB" id="A0A0L9V5W7"/>
<proteinExistence type="predicted"/>
<evidence type="ECO:0000313" key="3">
    <source>
        <dbReference type="Proteomes" id="UP000053144"/>
    </source>
</evidence>
<evidence type="ECO:0000313" key="2">
    <source>
        <dbReference type="EMBL" id="KOM50388.1"/>
    </source>
</evidence>
<dbReference type="Proteomes" id="UP000053144">
    <property type="component" value="Chromosome 8"/>
</dbReference>
<dbReference type="EMBL" id="CM003378">
    <property type="protein sequence ID" value="KOM50388.1"/>
    <property type="molecule type" value="Genomic_DNA"/>
</dbReference>
<accession>A0A0L9V5W7</accession>
<protein>
    <submittedName>
        <fullName evidence="2">Uncharacterized protein</fullName>
    </submittedName>
</protein>
<feature type="region of interest" description="Disordered" evidence="1">
    <location>
        <begin position="1"/>
        <end position="120"/>
    </location>
</feature>
<feature type="region of interest" description="Disordered" evidence="1">
    <location>
        <begin position="171"/>
        <end position="191"/>
    </location>
</feature>
<name>A0A0L9V5W7_PHAAN</name>
<feature type="compositionally biased region" description="Basic and acidic residues" evidence="1">
    <location>
        <begin position="102"/>
        <end position="119"/>
    </location>
</feature>
<gene>
    <name evidence="2" type="ORF">LR48_Vigan08g121500</name>
</gene>
<sequence length="191" mass="20578">MNTFSNELGSSLRVSHHTGLRATEAGNNDRGLADLERRRQRRSRAVDGERRRQVATMEACRSGEAEAAAIWSGGSRTTEAGSNDGGLADLERRRQRRSGAVDGERRRQAATTEARRSGEAEAVAIWRGGWRAAEAGSNDGGSPIWSGLAMAIWSGGSRAAEAAAEAEAVEAAAEDVQRRRHGQRRVRARGE</sequence>